<organism evidence="4 5">
    <name type="scientific">Prolixibacter denitrificans</name>
    <dbReference type="NCBI Taxonomy" id="1541063"/>
    <lineage>
        <taxon>Bacteria</taxon>
        <taxon>Pseudomonadati</taxon>
        <taxon>Bacteroidota</taxon>
        <taxon>Bacteroidia</taxon>
        <taxon>Marinilabiliales</taxon>
        <taxon>Prolixibacteraceae</taxon>
        <taxon>Prolixibacter</taxon>
    </lineage>
</organism>
<evidence type="ECO:0000313" key="6">
    <source>
        <dbReference type="Proteomes" id="UP000396862"/>
    </source>
</evidence>
<dbReference type="Pfam" id="PF18146">
    <property type="entry name" value="CinA_KH"/>
    <property type="match status" value="1"/>
</dbReference>
<dbReference type="RefSeq" id="WP_106542730.1">
    <property type="nucleotide sequence ID" value="NZ_BLAU01000001.1"/>
</dbReference>
<dbReference type="SUPFAM" id="SSF142433">
    <property type="entry name" value="CinA-like"/>
    <property type="match status" value="1"/>
</dbReference>
<protein>
    <recommendedName>
        <fullName evidence="1">CinA-like protein</fullName>
    </recommendedName>
</protein>
<dbReference type="InterPro" id="IPR008135">
    <property type="entry name" value="Competence-induced_CinA"/>
</dbReference>
<dbReference type="InterPro" id="IPR050101">
    <property type="entry name" value="CinA"/>
</dbReference>
<dbReference type="SMART" id="SM00852">
    <property type="entry name" value="MoCF_biosynth"/>
    <property type="match status" value="1"/>
</dbReference>
<dbReference type="Proteomes" id="UP000396862">
    <property type="component" value="Unassembled WGS sequence"/>
</dbReference>
<reference evidence="4 5" key="1">
    <citation type="submission" date="2018-03" db="EMBL/GenBank/DDBJ databases">
        <title>Genomic Encyclopedia of Archaeal and Bacterial Type Strains, Phase II (KMG-II): from individual species to whole genera.</title>
        <authorList>
            <person name="Goeker M."/>
        </authorList>
    </citation>
    <scope>NUCLEOTIDE SEQUENCE [LARGE SCALE GENOMIC DNA]</scope>
    <source>
        <strain evidence="4 5">DSM 27267</strain>
    </source>
</reference>
<evidence type="ECO:0000313" key="3">
    <source>
        <dbReference type="EMBL" id="GET22515.1"/>
    </source>
</evidence>
<dbReference type="EMBL" id="PYGC01000007">
    <property type="protein sequence ID" value="PSK81918.1"/>
    <property type="molecule type" value="Genomic_DNA"/>
</dbReference>
<dbReference type="NCBIfam" id="NF001813">
    <property type="entry name" value="PRK00549.1"/>
    <property type="match status" value="1"/>
</dbReference>
<dbReference type="AlphaFoldDB" id="A0A2P8CAC3"/>
<evidence type="ECO:0000313" key="4">
    <source>
        <dbReference type="EMBL" id="PSK81918.1"/>
    </source>
</evidence>
<dbReference type="Pfam" id="PF02464">
    <property type="entry name" value="CinA"/>
    <property type="match status" value="1"/>
</dbReference>
<proteinExistence type="inferred from homology"/>
<dbReference type="NCBIfam" id="TIGR00200">
    <property type="entry name" value="cinA_nterm"/>
    <property type="match status" value="1"/>
</dbReference>
<dbReference type="SUPFAM" id="SSF53218">
    <property type="entry name" value="Molybdenum cofactor biosynthesis proteins"/>
    <property type="match status" value="1"/>
</dbReference>
<dbReference type="PANTHER" id="PTHR13939:SF0">
    <property type="entry name" value="NMN AMIDOHYDROLASE-LIKE PROTEIN YFAY"/>
    <property type="match status" value="1"/>
</dbReference>
<dbReference type="Proteomes" id="UP000240621">
    <property type="component" value="Unassembled WGS sequence"/>
</dbReference>
<name>A0A2P8CAC3_9BACT</name>
<dbReference type="InterPro" id="IPR036653">
    <property type="entry name" value="CinA-like_C"/>
</dbReference>
<dbReference type="EMBL" id="BLAU01000001">
    <property type="protein sequence ID" value="GET22515.1"/>
    <property type="molecule type" value="Genomic_DNA"/>
</dbReference>
<sequence>MKADLITIGDEILIGQIIDTNSAWMARKLNDEGIAVRQITSISDDHDHMLETLSDASGNVDLVFITGGLGPTKDDRTKEAICQFFDTHLVSDENVLKHIEALLAPRGVQMNGLNRDQALVPESAVVLHNRMGTAPGLWMEKDGCVFVFMPGVPFEMKTLVNEQILPRIRTRFKTTPIIHRTVLSQGLPESMLAERIADWEDNLPSFIKLAYLPNPMHIRLRLSASGEDRDMMNKVLDEKVEELLEIIPEQIFGFEDETLTGNIGKLLKQRNQTVGTAESCTGGNIAHFFTSDAGSSDYFRGSVVAYSNEVKEKVLGVPENVLIEHGAVSAEVVEAMAIGARKVLGVDYVVATSGVAGPTGGTPEKPVGLVWIAVAGPDGVISKKYNFGNDRGRNIVRSSQSALNLLRNTLLK</sequence>
<dbReference type="HAMAP" id="MF_00226_B">
    <property type="entry name" value="CinA_B"/>
    <property type="match status" value="1"/>
</dbReference>
<dbReference type="InterPro" id="IPR008136">
    <property type="entry name" value="CinA_C"/>
</dbReference>
<evidence type="ECO:0000256" key="1">
    <source>
        <dbReference type="HAMAP-Rule" id="MF_00226"/>
    </source>
</evidence>
<dbReference type="PIRSF" id="PIRSF006728">
    <property type="entry name" value="CinA"/>
    <property type="match status" value="1"/>
</dbReference>
<dbReference type="PANTHER" id="PTHR13939">
    <property type="entry name" value="NICOTINAMIDE-NUCLEOTIDE AMIDOHYDROLASE PNCC"/>
    <property type="match status" value="1"/>
</dbReference>
<dbReference type="NCBIfam" id="TIGR00199">
    <property type="entry name" value="PncC_domain"/>
    <property type="match status" value="1"/>
</dbReference>
<dbReference type="CDD" id="cd00885">
    <property type="entry name" value="cinA"/>
    <property type="match status" value="1"/>
</dbReference>
<feature type="domain" description="MoaB/Mog" evidence="2">
    <location>
        <begin position="4"/>
        <end position="171"/>
    </location>
</feature>
<comment type="caution">
    <text evidence="4">The sequence shown here is derived from an EMBL/GenBank/DDBJ whole genome shotgun (WGS) entry which is preliminary data.</text>
</comment>
<dbReference type="OrthoDB" id="9801454at2"/>
<evidence type="ECO:0000259" key="2">
    <source>
        <dbReference type="SMART" id="SM00852"/>
    </source>
</evidence>
<gene>
    <name evidence="4" type="ORF">CLV93_10725</name>
    <name evidence="3" type="ORF">JCM18694_27610</name>
</gene>
<evidence type="ECO:0000313" key="5">
    <source>
        <dbReference type="Proteomes" id="UP000240621"/>
    </source>
</evidence>
<keyword evidence="6" id="KW-1185">Reference proteome</keyword>
<dbReference type="Gene3D" id="3.40.980.10">
    <property type="entry name" value="MoaB/Mog-like domain"/>
    <property type="match status" value="1"/>
</dbReference>
<accession>A0A2P8CAC3</accession>
<dbReference type="InterPro" id="IPR036425">
    <property type="entry name" value="MoaB/Mog-like_dom_sf"/>
</dbReference>
<dbReference type="InterPro" id="IPR041424">
    <property type="entry name" value="CinA_KH"/>
</dbReference>
<dbReference type="Pfam" id="PF00994">
    <property type="entry name" value="MoCF_biosynth"/>
    <property type="match status" value="1"/>
</dbReference>
<comment type="similarity">
    <text evidence="1">Belongs to the CinA family.</text>
</comment>
<dbReference type="InterPro" id="IPR001453">
    <property type="entry name" value="MoaB/Mog_dom"/>
</dbReference>
<dbReference type="Gene3D" id="3.90.950.20">
    <property type="entry name" value="CinA-like"/>
    <property type="match status" value="1"/>
</dbReference>
<reference evidence="3 6" key="2">
    <citation type="submission" date="2019-10" db="EMBL/GenBank/DDBJ databases">
        <title>Prolixibacter strains distinguished by the presence of nitrate reductase genes were adept at nitrate-dependent anaerobic corrosion of metallic iron and carbon steel.</title>
        <authorList>
            <person name="Iino T."/>
            <person name="Shono N."/>
            <person name="Ito K."/>
            <person name="Nakamura R."/>
            <person name="Sueoka K."/>
            <person name="Harayama S."/>
            <person name="Ohkuma M."/>
        </authorList>
    </citation>
    <scope>NUCLEOTIDE SEQUENCE [LARGE SCALE GENOMIC DNA]</scope>
    <source>
        <strain evidence="3 6">MIC1-1</strain>
    </source>
</reference>